<gene>
    <name evidence="7" type="ORF">ENO36_03150</name>
</gene>
<evidence type="ECO:0000256" key="5">
    <source>
        <dbReference type="ARBA" id="ARBA00025157"/>
    </source>
</evidence>
<dbReference type="InterPro" id="IPR027417">
    <property type="entry name" value="P-loop_NTPase"/>
</dbReference>
<dbReference type="AlphaFoldDB" id="A0A7C2URP1"/>
<evidence type="ECO:0000259" key="6">
    <source>
        <dbReference type="Pfam" id="PF00005"/>
    </source>
</evidence>
<sequence length="126" mass="14248">MKIAELKDVYYKYPDGTEALKGISLAVNDREVLCMFGPNGAGKSTVLLMLDALIFPQKGTVRLFGSEVDPKNASELRKKIGLLFQNPDDMLFNPTVLEEVSFGLISRGWGERKPREKLRKNSRKWD</sequence>
<protein>
    <submittedName>
        <fullName evidence="7">ABC transporter ATP-binding protein</fullName>
    </submittedName>
</protein>
<organism evidence="7">
    <name type="scientific">Fervidicoccus fontis</name>
    <dbReference type="NCBI Taxonomy" id="683846"/>
    <lineage>
        <taxon>Archaea</taxon>
        <taxon>Thermoproteota</taxon>
        <taxon>Thermoprotei</taxon>
        <taxon>Fervidicoccales</taxon>
        <taxon>Fervidicoccaceae</taxon>
        <taxon>Fervidicoccus</taxon>
    </lineage>
</organism>
<dbReference type="CDD" id="cd03225">
    <property type="entry name" value="ABC_cobalt_CbiO_domain1"/>
    <property type="match status" value="1"/>
</dbReference>
<dbReference type="GO" id="GO:0005524">
    <property type="term" value="F:ATP binding"/>
    <property type="evidence" value="ECO:0007669"/>
    <property type="project" value="UniProtKB-KW"/>
</dbReference>
<evidence type="ECO:0000256" key="3">
    <source>
        <dbReference type="ARBA" id="ARBA00022741"/>
    </source>
</evidence>
<comment type="function">
    <text evidence="5">Probably part of an ABC transporter complex. Responsible for energy coupling to the transport system.</text>
</comment>
<keyword evidence="2" id="KW-0813">Transport</keyword>
<keyword evidence="4 7" id="KW-0067">ATP-binding</keyword>
<dbReference type="InterPro" id="IPR003439">
    <property type="entry name" value="ABC_transporter-like_ATP-bd"/>
</dbReference>
<reference evidence="7" key="1">
    <citation type="journal article" date="2020" name="mSystems">
        <title>Genome- and Community-Level Interaction Insights into Carbon Utilization and Element Cycling Functions of Hydrothermarchaeota in Hydrothermal Sediment.</title>
        <authorList>
            <person name="Zhou Z."/>
            <person name="Liu Y."/>
            <person name="Xu W."/>
            <person name="Pan J."/>
            <person name="Luo Z.H."/>
            <person name="Li M."/>
        </authorList>
    </citation>
    <scope>NUCLEOTIDE SEQUENCE [LARGE SCALE GENOMIC DNA]</scope>
    <source>
        <strain evidence="7">SpSt-1259</strain>
    </source>
</reference>
<dbReference type="PANTHER" id="PTHR43553">
    <property type="entry name" value="HEAVY METAL TRANSPORTER"/>
    <property type="match status" value="1"/>
</dbReference>
<dbReference type="InterPro" id="IPR050095">
    <property type="entry name" value="ECF_ABC_transporter_ATP-bd"/>
</dbReference>
<dbReference type="GO" id="GO:0043190">
    <property type="term" value="C:ATP-binding cassette (ABC) transporter complex"/>
    <property type="evidence" value="ECO:0007669"/>
    <property type="project" value="TreeGrafter"/>
</dbReference>
<dbReference type="GO" id="GO:0042626">
    <property type="term" value="F:ATPase-coupled transmembrane transporter activity"/>
    <property type="evidence" value="ECO:0007669"/>
    <property type="project" value="TreeGrafter"/>
</dbReference>
<evidence type="ECO:0000256" key="1">
    <source>
        <dbReference type="ARBA" id="ARBA00004236"/>
    </source>
</evidence>
<proteinExistence type="predicted"/>
<comment type="subcellular location">
    <subcellularLocation>
        <location evidence="1">Cell membrane</location>
    </subcellularLocation>
</comment>
<keyword evidence="3" id="KW-0547">Nucleotide-binding</keyword>
<dbReference type="Pfam" id="PF00005">
    <property type="entry name" value="ABC_tran"/>
    <property type="match status" value="1"/>
</dbReference>
<name>A0A7C2URP1_9CREN</name>
<evidence type="ECO:0000313" key="7">
    <source>
        <dbReference type="EMBL" id="HEU97836.1"/>
    </source>
</evidence>
<comment type="caution">
    <text evidence="7">The sequence shown here is derived from an EMBL/GenBank/DDBJ whole genome shotgun (WGS) entry which is preliminary data.</text>
</comment>
<accession>A0A7C2URP1</accession>
<dbReference type="GO" id="GO:0016887">
    <property type="term" value="F:ATP hydrolysis activity"/>
    <property type="evidence" value="ECO:0007669"/>
    <property type="project" value="InterPro"/>
</dbReference>
<dbReference type="InterPro" id="IPR015856">
    <property type="entry name" value="ABC_transpr_CbiO/EcfA_su"/>
</dbReference>
<dbReference type="Gene3D" id="3.40.50.300">
    <property type="entry name" value="P-loop containing nucleotide triphosphate hydrolases"/>
    <property type="match status" value="1"/>
</dbReference>
<dbReference type="SUPFAM" id="SSF52540">
    <property type="entry name" value="P-loop containing nucleoside triphosphate hydrolases"/>
    <property type="match status" value="1"/>
</dbReference>
<dbReference type="Proteomes" id="UP000885664">
    <property type="component" value="Unassembled WGS sequence"/>
</dbReference>
<evidence type="ECO:0000256" key="2">
    <source>
        <dbReference type="ARBA" id="ARBA00022448"/>
    </source>
</evidence>
<evidence type="ECO:0000256" key="4">
    <source>
        <dbReference type="ARBA" id="ARBA00022840"/>
    </source>
</evidence>
<dbReference type="EMBL" id="DSFE01000070">
    <property type="protein sequence ID" value="HEU97836.1"/>
    <property type="molecule type" value="Genomic_DNA"/>
</dbReference>
<feature type="domain" description="ABC transporter" evidence="6">
    <location>
        <begin position="20"/>
        <end position="109"/>
    </location>
</feature>